<proteinExistence type="predicted"/>
<accession>A0A9D4CER3</accession>
<keyword evidence="2" id="KW-1185">Reference proteome</keyword>
<reference evidence="1" key="1">
    <citation type="journal article" date="2019" name="bioRxiv">
        <title>The Genome of the Zebra Mussel, Dreissena polymorpha: A Resource for Invasive Species Research.</title>
        <authorList>
            <person name="McCartney M.A."/>
            <person name="Auch B."/>
            <person name="Kono T."/>
            <person name="Mallez S."/>
            <person name="Zhang Y."/>
            <person name="Obille A."/>
            <person name="Becker A."/>
            <person name="Abrahante J.E."/>
            <person name="Garbe J."/>
            <person name="Badalamenti J.P."/>
            <person name="Herman A."/>
            <person name="Mangelson H."/>
            <person name="Liachko I."/>
            <person name="Sullivan S."/>
            <person name="Sone E.D."/>
            <person name="Koren S."/>
            <person name="Silverstein K.A.T."/>
            <person name="Beckman K.B."/>
            <person name="Gohl D.M."/>
        </authorList>
    </citation>
    <scope>NUCLEOTIDE SEQUENCE</scope>
    <source>
        <strain evidence="1">Duluth1</strain>
        <tissue evidence="1">Whole animal</tissue>
    </source>
</reference>
<organism evidence="1 2">
    <name type="scientific">Dreissena polymorpha</name>
    <name type="common">Zebra mussel</name>
    <name type="synonym">Mytilus polymorpha</name>
    <dbReference type="NCBI Taxonomy" id="45954"/>
    <lineage>
        <taxon>Eukaryota</taxon>
        <taxon>Metazoa</taxon>
        <taxon>Spiralia</taxon>
        <taxon>Lophotrochozoa</taxon>
        <taxon>Mollusca</taxon>
        <taxon>Bivalvia</taxon>
        <taxon>Autobranchia</taxon>
        <taxon>Heteroconchia</taxon>
        <taxon>Euheterodonta</taxon>
        <taxon>Imparidentia</taxon>
        <taxon>Neoheterodontei</taxon>
        <taxon>Myida</taxon>
        <taxon>Dreissenoidea</taxon>
        <taxon>Dreissenidae</taxon>
        <taxon>Dreissena</taxon>
    </lineage>
</organism>
<evidence type="ECO:0000313" key="1">
    <source>
        <dbReference type="EMBL" id="KAH3722098.1"/>
    </source>
</evidence>
<dbReference type="EMBL" id="JAIWYP010000013">
    <property type="protein sequence ID" value="KAH3722098.1"/>
    <property type="molecule type" value="Genomic_DNA"/>
</dbReference>
<dbReference type="Proteomes" id="UP000828390">
    <property type="component" value="Unassembled WGS sequence"/>
</dbReference>
<gene>
    <name evidence="1" type="ORF">DPMN_065050</name>
</gene>
<comment type="caution">
    <text evidence="1">The sequence shown here is derived from an EMBL/GenBank/DDBJ whole genome shotgun (WGS) entry which is preliminary data.</text>
</comment>
<sequence>MNLLTKKNAPPLGSHVFQANVTIFEHIQDIIETNHLTKFHEDWTKNVASRDTTDNARRTKGDHVVRGGYNIRLRGGYNGVGYNGRGVGRLSSDNHLVDGPTDRPT</sequence>
<reference evidence="1" key="2">
    <citation type="submission" date="2020-11" db="EMBL/GenBank/DDBJ databases">
        <authorList>
            <person name="McCartney M.A."/>
            <person name="Auch B."/>
            <person name="Kono T."/>
            <person name="Mallez S."/>
            <person name="Becker A."/>
            <person name="Gohl D.M."/>
            <person name="Silverstein K.A.T."/>
            <person name="Koren S."/>
            <person name="Bechman K.B."/>
            <person name="Herman A."/>
            <person name="Abrahante J.E."/>
            <person name="Garbe J."/>
        </authorList>
    </citation>
    <scope>NUCLEOTIDE SEQUENCE</scope>
    <source>
        <strain evidence="1">Duluth1</strain>
        <tissue evidence="1">Whole animal</tissue>
    </source>
</reference>
<evidence type="ECO:0000313" key="2">
    <source>
        <dbReference type="Proteomes" id="UP000828390"/>
    </source>
</evidence>
<dbReference type="AlphaFoldDB" id="A0A9D4CER3"/>
<protein>
    <submittedName>
        <fullName evidence="1">Uncharacterized protein</fullName>
    </submittedName>
</protein>
<name>A0A9D4CER3_DREPO</name>